<evidence type="ECO:0000313" key="3">
    <source>
        <dbReference type="EMBL" id="QCP09881.1"/>
    </source>
</evidence>
<dbReference type="AlphaFoldDB" id="A0A4V1ED53"/>
<keyword evidence="1" id="KW-0812">Transmembrane</keyword>
<keyword evidence="1" id="KW-0472">Membrane</keyword>
<dbReference type="Pfam" id="PF10861">
    <property type="entry name" value="DUF2784"/>
    <property type="match status" value="1"/>
</dbReference>
<proteinExistence type="predicted"/>
<dbReference type="Proteomes" id="UP000584325">
    <property type="component" value="Unassembled WGS sequence"/>
</dbReference>
<evidence type="ECO:0000256" key="1">
    <source>
        <dbReference type="SAM" id="Phobius"/>
    </source>
</evidence>
<gene>
    <name evidence="3" type="ORF">FCL38_05160</name>
    <name evidence="2" type="ORF">FHS02_000638</name>
</gene>
<reference evidence="2 5" key="2">
    <citation type="submission" date="2020-08" db="EMBL/GenBank/DDBJ databases">
        <title>Genomic Encyclopedia of Type Strains, Phase III (KMG-III): the genomes of soil and plant-associated and newly described type strains.</title>
        <authorList>
            <person name="Whitman W."/>
        </authorList>
    </citation>
    <scope>NUCLEOTIDE SEQUENCE [LARGE SCALE GENOMIC DNA]</scope>
    <source>
        <strain evidence="2 5">CECT 7753</strain>
    </source>
</reference>
<evidence type="ECO:0000313" key="5">
    <source>
        <dbReference type="Proteomes" id="UP000584325"/>
    </source>
</evidence>
<dbReference type="InterPro" id="IPR021218">
    <property type="entry name" value="DUF2784"/>
</dbReference>
<name>A0A4V1ED53_9BURK</name>
<dbReference type="EMBL" id="CP040017">
    <property type="protein sequence ID" value="QCP09881.1"/>
    <property type="molecule type" value="Genomic_DNA"/>
</dbReference>
<feature type="transmembrane region" description="Helical" evidence="1">
    <location>
        <begin position="6"/>
        <end position="29"/>
    </location>
</feature>
<keyword evidence="1" id="KW-1133">Transmembrane helix</keyword>
<reference evidence="3 4" key="1">
    <citation type="submission" date="2019-05" db="EMBL/GenBank/DDBJ databases">
        <title>Draft Genome Sequences of Six Type Strains of the Genus Massilia.</title>
        <authorList>
            <person name="Miess H."/>
            <person name="Frediansyhah A."/>
            <person name="Gross H."/>
        </authorList>
    </citation>
    <scope>NUCLEOTIDE SEQUENCE [LARGE SCALE GENOMIC DNA]</scope>
    <source>
        <strain evidence="3 4">DSMZ 26121</strain>
    </source>
</reference>
<accession>A0A4V1ED53</accession>
<feature type="transmembrane region" description="Helical" evidence="1">
    <location>
        <begin position="41"/>
        <end position="60"/>
    </location>
</feature>
<feature type="transmembrane region" description="Helical" evidence="1">
    <location>
        <begin position="97"/>
        <end position="115"/>
    </location>
</feature>
<protein>
    <submittedName>
        <fullName evidence="3">DUF2784 domain-containing protein</fullName>
    </submittedName>
</protein>
<dbReference type="OrthoDB" id="370375at2"/>
<evidence type="ECO:0000313" key="2">
    <source>
        <dbReference type="EMBL" id="MBB3219851.1"/>
    </source>
</evidence>
<sequence length="123" mass="13593">MFYAVAATAVLAIHLAFIAFVLFGGLFALRRRWMAAVHLPAAAWGFLVEAAGFGCPLTSLENTLRERAGMARYEGDFIEHCLLAVIYPEGLTRNVQFALAGAVVLFNVLVYAWVFRRRRSGTP</sequence>
<evidence type="ECO:0000313" key="4">
    <source>
        <dbReference type="Proteomes" id="UP000298763"/>
    </source>
</evidence>
<organism evidence="2 5">
    <name type="scientific">Pseudoduganella umbonata</name>
    <dbReference type="NCBI Taxonomy" id="864828"/>
    <lineage>
        <taxon>Bacteria</taxon>
        <taxon>Pseudomonadati</taxon>
        <taxon>Pseudomonadota</taxon>
        <taxon>Betaproteobacteria</taxon>
        <taxon>Burkholderiales</taxon>
        <taxon>Oxalobacteraceae</taxon>
        <taxon>Telluria group</taxon>
        <taxon>Pseudoduganella</taxon>
    </lineage>
</organism>
<keyword evidence="4" id="KW-1185">Reference proteome</keyword>
<dbReference type="EMBL" id="JACHXS010000001">
    <property type="protein sequence ID" value="MBB3219851.1"/>
    <property type="molecule type" value="Genomic_DNA"/>
</dbReference>
<dbReference type="Proteomes" id="UP000298763">
    <property type="component" value="Chromosome"/>
</dbReference>
<dbReference type="RefSeq" id="WP_137312767.1">
    <property type="nucleotide sequence ID" value="NZ_CP040017.1"/>
</dbReference>